<reference evidence="4 5" key="1">
    <citation type="submission" date="2019-02" db="EMBL/GenBank/DDBJ databases">
        <title>Deep-cultivation of Planctomycetes and their phenomic and genomic characterization uncovers novel biology.</title>
        <authorList>
            <person name="Wiegand S."/>
            <person name="Jogler M."/>
            <person name="Boedeker C."/>
            <person name="Pinto D."/>
            <person name="Vollmers J."/>
            <person name="Rivas-Marin E."/>
            <person name="Kohn T."/>
            <person name="Peeters S.H."/>
            <person name="Heuer A."/>
            <person name="Rast P."/>
            <person name="Oberbeckmann S."/>
            <person name="Bunk B."/>
            <person name="Jeske O."/>
            <person name="Meyerdierks A."/>
            <person name="Storesund J.E."/>
            <person name="Kallscheuer N."/>
            <person name="Luecker S."/>
            <person name="Lage O.M."/>
            <person name="Pohl T."/>
            <person name="Merkel B.J."/>
            <person name="Hornburger P."/>
            <person name="Mueller R.-W."/>
            <person name="Bruemmer F."/>
            <person name="Labrenz M."/>
            <person name="Spormann A.M."/>
            <person name="Op den Camp H."/>
            <person name="Overmann J."/>
            <person name="Amann R."/>
            <person name="Jetten M.S.M."/>
            <person name="Mascher T."/>
            <person name="Medema M.H."/>
            <person name="Devos D.P."/>
            <person name="Kaster A.-K."/>
            <person name="Ovreas L."/>
            <person name="Rohde M."/>
            <person name="Galperin M.Y."/>
            <person name="Jogler C."/>
        </authorList>
    </citation>
    <scope>NUCLEOTIDE SEQUENCE [LARGE SCALE GENOMIC DNA]</scope>
    <source>
        <strain evidence="4 5">V22</strain>
    </source>
</reference>
<evidence type="ECO:0000256" key="1">
    <source>
        <dbReference type="ARBA" id="ARBA00006499"/>
    </source>
</evidence>
<proteinExistence type="inferred from homology"/>
<dbReference type="SUPFAM" id="SSF53474">
    <property type="entry name" value="alpha/beta-Hydrolases"/>
    <property type="match status" value="1"/>
</dbReference>
<evidence type="ECO:0000259" key="3">
    <source>
        <dbReference type="Pfam" id="PF02230"/>
    </source>
</evidence>
<comment type="similarity">
    <text evidence="1">Belongs to the AB hydrolase superfamily. AB hydrolase 2 family.</text>
</comment>
<evidence type="ECO:0000313" key="5">
    <source>
        <dbReference type="Proteomes" id="UP000319976"/>
    </source>
</evidence>
<dbReference type="Pfam" id="PF02230">
    <property type="entry name" value="Abhydrolase_2"/>
    <property type="match status" value="1"/>
</dbReference>
<dbReference type="PANTHER" id="PTHR10655:SF17">
    <property type="entry name" value="LYSOPHOSPHOLIPASE-LIKE PROTEIN 1"/>
    <property type="match status" value="1"/>
</dbReference>
<keyword evidence="2 4" id="KW-0378">Hydrolase</keyword>
<dbReference type="Gene3D" id="3.40.50.1820">
    <property type="entry name" value="alpha/beta hydrolase"/>
    <property type="match status" value="1"/>
</dbReference>
<dbReference type="PANTHER" id="PTHR10655">
    <property type="entry name" value="LYSOPHOSPHOLIPASE-RELATED"/>
    <property type="match status" value="1"/>
</dbReference>
<dbReference type="OrthoDB" id="9795555at2"/>
<evidence type="ECO:0000313" key="4">
    <source>
        <dbReference type="EMBL" id="QDT63904.1"/>
    </source>
</evidence>
<dbReference type="EMBL" id="CP036316">
    <property type="protein sequence ID" value="QDT63904.1"/>
    <property type="molecule type" value="Genomic_DNA"/>
</dbReference>
<dbReference type="InterPro" id="IPR029058">
    <property type="entry name" value="AB_hydrolase_fold"/>
</dbReference>
<organism evidence="4 5">
    <name type="scientific">Calycomorphotria hydatis</name>
    <dbReference type="NCBI Taxonomy" id="2528027"/>
    <lineage>
        <taxon>Bacteria</taxon>
        <taxon>Pseudomonadati</taxon>
        <taxon>Planctomycetota</taxon>
        <taxon>Planctomycetia</taxon>
        <taxon>Planctomycetales</taxon>
        <taxon>Planctomycetaceae</taxon>
        <taxon>Calycomorphotria</taxon>
    </lineage>
</organism>
<dbReference type="RefSeq" id="WP_145260594.1">
    <property type="nucleotide sequence ID" value="NZ_CP036316.1"/>
</dbReference>
<sequence length="249" mass="27377">MKSDVRQVGPLLSTVVEGVDAQPSVLVVLCHGFGAPGTDLVPLAEELGRLKPELKNRVRFVFPQAPMGLEEMGMPGGRAWWWIDMQRLALAAAAGATRDLRSELPEGMVEASDQLLACVEAARAEMPNESKLVMGGFSQGSMVATDVTLRLRKEKQISPELLTVFSGSLLAEERWRSMITYEPKLSVTISHGRIDPVLPFAGAEHLRELFTEFGHDVTFFPFSGGHTIPWEPLEELANRLEKLVTQSTP</sequence>
<name>A0A517T6A5_9PLAN</name>
<dbReference type="InterPro" id="IPR050565">
    <property type="entry name" value="LYPA1-2/EST-like"/>
</dbReference>
<protein>
    <submittedName>
        <fullName evidence="4">Putative hydrolase</fullName>
    </submittedName>
</protein>
<feature type="domain" description="Phospholipase/carboxylesterase/thioesterase" evidence="3">
    <location>
        <begin position="16"/>
        <end position="242"/>
    </location>
</feature>
<keyword evidence="5" id="KW-1185">Reference proteome</keyword>
<dbReference type="KEGG" id="chya:V22_11310"/>
<gene>
    <name evidence="4" type="ORF">V22_11310</name>
</gene>
<dbReference type="InterPro" id="IPR003140">
    <property type="entry name" value="PLipase/COase/thioEstase"/>
</dbReference>
<dbReference type="AlphaFoldDB" id="A0A517T6A5"/>
<accession>A0A517T6A5</accession>
<dbReference type="Proteomes" id="UP000319976">
    <property type="component" value="Chromosome"/>
</dbReference>
<evidence type="ECO:0000256" key="2">
    <source>
        <dbReference type="ARBA" id="ARBA00022801"/>
    </source>
</evidence>
<dbReference type="GO" id="GO:0016787">
    <property type="term" value="F:hydrolase activity"/>
    <property type="evidence" value="ECO:0007669"/>
    <property type="project" value="UniProtKB-KW"/>
</dbReference>